<gene>
    <name evidence="2" type="ORF">K8V90_07370</name>
</gene>
<organism evidence="2 3">
    <name type="scientific">Romboutsia timonensis</name>
    <dbReference type="NCBI Taxonomy" id="1776391"/>
    <lineage>
        <taxon>Bacteria</taxon>
        <taxon>Bacillati</taxon>
        <taxon>Bacillota</taxon>
        <taxon>Clostridia</taxon>
        <taxon>Peptostreptococcales</taxon>
        <taxon>Peptostreptococcaceae</taxon>
        <taxon>Romboutsia</taxon>
    </lineage>
</organism>
<reference evidence="2" key="2">
    <citation type="submission" date="2021-09" db="EMBL/GenBank/DDBJ databases">
        <authorList>
            <person name="Gilroy R."/>
        </authorList>
    </citation>
    <scope>NUCLEOTIDE SEQUENCE</scope>
    <source>
        <strain evidence="2">1277</strain>
    </source>
</reference>
<proteinExistence type="predicted"/>
<evidence type="ECO:0000313" key="2">
    <source>
        <dbReference type="EMBL" id="HJG96902.1"/>
    </source>
</evidence>
<keyword evidence="1" id="KW-0472">Membrane</keyword>
<comment type="caution">
    <text evidence="2">The sequence shown here is derived from an EMBL/GenBank/DDBJ whole genome shotgun (WGS) entry which is preliminary data.</text>
</comment>
<accession>A0A921N0V9</accession>
<dbReference type="Proteomes" id="UP000776700">
    <property type="component" value="Unassembled WGS sequence"/>
</dbReference>
<sequence>MAKLEDTISRFFGGKDGIFGNGLLIVIVLVFLLICTDILDNFFEDDSIWIWIILIILLLFNFDDSCY</sequence>
<keyword evidence="1" id="KW-0812">Transmembrane</keyword>
<feature type="transmembrane region" description="Helical" evidence="1">
    <location>
        <begin position="18"/>
        <end position="39"/>
    </location>
</feature>
<keyword evidence="1" id="KW-1133">Transmembrane helix</keyword>
<feature type="transmembrane region" description="Helical" evidence="1">
    <location>
        <begin position="46"/>
        <end position="62"/>
    </location>
</feature>
<protein>
    <submittedName>
        <fullName evidence="2">Uncharacterized protein</fullName>
    </submittedName>
</protein>
<name>A0A921N0V9_9FIRM</name>
<evidence type="ECO:0000313" key="3">
    <source>
        <dbReference type="Proteomes" id="UP000776700"/>
    </source>
</evidence>
<dbReference type="EMBL" id="DYUB01000229">
    <property type="protein sequence ID" value="HJG96902.1"/>
    <property type="molecule type" value="Genomic_DNA"/>
</dbReference>
<dbReference type="AlphaFoldDB" id="A0A921N0V9"/>
<reference evidence="2" key="1">
    <citation type="journal article" date="2021" name="PeerJ">
        <title>Extensive microbial diversity within the chicken gut microbiome revealed by metagenomics and culture.</title>
        <authorList>
            <person name="Gilroy R."/>
            <person name="Ravi A."/>
            <person name="Getino M."/>
            <person name="Pursley I."/>
            <person name="Horton D.L."/>
            <person name="Alikhan N.F."/>
            <person name="Baker D."/>
            <person name="Gharbi K."/>
            <person name="Hall N."/>
            <person name="Watson M."/>
            <person name="Adriaenssens E.M."/>
            <person name="Foster-Nyarko E."/>
            <person name="Jarju S."/>
            <person name="Secka A."/>
            <person name="Antonio M."/>
            <person name="Oren A."/>
            <person name="Chaudhuri R.R."/>
            <person name="La Ragione R."/>
            <person name="Hildebrand F."/>
            <person name="Pallen M.J."/>
        </authorList>
    </citation>
    <scope>NUCLEOTIDE SEQUENCE</scope>
    <source>
        <strain evidence="2">1277</strain>
    </source>
</reference>
<evidence type="ECO:0000256" key="1">
    <source>
        <dbReference type="SAM" id="Phobius"/>
    </source>
</evidence>